<protein>
    <submittedName>
        <fullName evidence="1">Uncharacterized protein</fullName>
    </submittedName>
</protein>
<gene>
    <name evidence="1" type="ORF">FZC75_07745</name>
</gene>
<dbReference type="OrthoDB" id="2046097at2"/>
<sequence length="119" mass="13273">MAEKTFNNRSAASLQIVLLVRQGSNPANYAGEVVFTLRPGQTRTIFYGSEENPFLNGIVMSTNLNGDIYSKTQIVTVRGTQFDNLLNFNSIIDILPISTDYVMFGRNPEMVMQDSNMTP</sequence>
<dbReference type="RefSeq" id="WP_148978907.1">
    <property type="nucleotide sequence ID" value="NZ_JBNILM010000002.1"/>
</dbReference>
<comment type="caution">
    <text evidence="1">The sequence shown here is derived from an EMBL/GenBank/DDBJ whole genome shotgun (WGS) entry which is preliminary data.</text>
</comment>
<evidence type="ECO:0000313" key="2">
    <source>
        <dbReference type="Proteomes" id="UP000324517"/>
    </source>
</evidence>
<reference evidence="1 2" key="1">
    <citation type="submission" date="2019-08" db="EMBL/GenBank/DDBJ databases">
        <title>Bacillus genomes from the desert of Cuatro Cienegas, Coahuila.</title>
        <authorList>
            <person name="Olmedo-Alvarez G."/>
        </authorList>
    </citation>
    <scope>NUCLEOTIDE SEQUENCE [LARGE SCALE GENOMIC DNA]</scope>
    <source>
        <strain evidence="1 2">CH98b_3T</strain>
    </source>
</reference>
<organism evidence="1 2">
    <name type="scientific">Sutcliffiella horikoshii</name>
    <dbReference type="NCBI Taxonomy" id="79883"/>
    <lineage>
        <taxon>Bacteria</taxon>
        <taxon>Bacillati</taxon>
        <taxon>Bacillota</taxon>
        <taxon>Bacilli</taxon>
        <taxon>Bacillales</taxon>
        <taxon>Bacillaceae</taxon>
        <taxon>Sutcliffiella</taxon>
    </lineage>
</organism>
<evidence type="ECO:0000313" key="1">
    <source>
        <dbReference type="EMBL" id="TYS72952.1"/>
    </source>
</evidence>
<dbReference type="AlphaFoldDB" id="A0A5D4TEL8"/>
<dbReference type="Proteomes" id="UP000324517">
    <property type="component" value="Unassembled WGS sequence"/>
</dbReference>
<dbReference type="EMBL" id="VTET01000003">
    <property type="protein sequence ID" value="TYS72952.1"/>
    <property type="molecule type" value="Genomic_DNA"/>
</dbReference>
<accession>A0A5D4TEL8</accession>
<proteinExistence type="predicted"/>
<name>A0A5D4TEL8_9BACI</name>